<sequence length="159" mass="17675">MVKYTPNYNLGKPEGTDMYSVLPQNANMDIIDTTLKGLDTKVTDLLADVVWQEAELLNGWESYGIGYQPKFALDKHNNLIMKGAIKNGVTTKGTVLFILPENMRPVVYRIFVTSCNNQSPNPYEYKAIELAIAPNGIVTLGSSIPYTQFLGLENISIKL</sequence>
<dbReference type="Proteomes" id="UP000094784">
    <property type="component" value="Unassembled WGS sequence"/>
</dbReference>
<dbReference type="OrthoDB" id="2678750at2"/>
<reference evidence="1 2" key="1">
    <citation type="submission" date="2016-09" db="EMBL/GenBank/DDBJ databases">
        <title>Draft genome sequence of the soil isolate, Lysinibacillus fusiformis M5, a potential hypoxanthine producer.</title>
        <authorList>
            <person name="Gallegos-Monterrosa R."/>
            <person name="Maroti G."/>
            <person name="Balint B."/>
            <person name="Kovacs A.T."/>
        </authorList>
    </citation>
    <scope>NUCLEOTIDE SEQUENCE [LARGE SCALE GENOMIC DNA]</scope>
    <source>
        <strain evidence="1 2">M5</strain>
    </source>
</reference>
<accession>A0A1E4R6Z5</accession>
<evidence type="ECO:0000313" key="1">
    <source>
        <dbReference type="EMBL" id="ODV56209.1"/>
    </source>
</evidence>
<protein>
    <submittedName>
        <fullName evidence="1">Uncharacterized protein</fullName>
    </submittedName>
</protein>
<comment type="caution">
    <text evidence="1">The sequence shown here is derived from an EMBL/GenBank/DDBJ whole genome shotgun (WGS) entry which is preliminary data.</text>
</comment>
<dbReference type="EMBL" id="MECQ01000001">
    <property type="protein sequence ID" value="ODV56209.1"/>
    <property type="molecule type" value="Genomic_DNA"/>
</dbReference>
<evidence type="ECO:0000313" key="2">
    <source>
        <dbReference type="Proteomes" id="UP000094784"/>
    </source>
</evidence>
<dbReference type="AlphaFoldDB" id="A0A1E4R6Z5"/>
<gene>
    <name evidence="1" type="ORF">BG258_10020</name>
</gene>
<dbReference type="RefSeq" id="WP_069481215.1">
    <property type="nucleotide sequence ID" value="NZ_KV766182.1"/>
</dbReference>
<name>A0A1E4R6Z5_9BACI</name>
<proteinExistence type="predicted"/>
<organism evidence="1 2">
    <name type="scientific">Lysinibacillus fusiformis</name>
    <dbReference type="NCBI Taxonomy" id="28031"/>
    <lineage>
        <taxon>Bacteria</taxon>
        <taxon>Bacillati</taxon>
        <taxon>Bacillota</taxon>
        <taxon>Bacilli</taxon>
        <taxon>Bacillales</taxon>
        <taxon>Bacillaceae</taxon>
        <taxon>Lysinibacillus</taxon>
    </lineage>
</organism>